<name>T1GYL1_MEGSC</name>
<dbReference type="InterPro" id="IPR036249">
    <property type="entry name" value="Thioredoxin-like_sf"/>
</dbReference>
<dbReference type="OMA" id="WDENWKG"/>
<dbReference type="Gene3D" id="1.20.1050.10">
    <property type="match status" value="1"/>
</dbReference>
<accession>T1GYL1</accession>
<dbReference type="InterPro" id="IPR004046">
    <property type="entry name" value="GST_C"/>
</dbReference>
<dbReference type="SUPFAM" id="SSF47616">
    <property type="entry name" value="GST C-terminal domain-like"/>
    <property type="match status" value="1"/>
</dbReference>
<dbReference type="STRING" id="36166.T1GYL1"/>
<dbReference type="SFLD" id="SFLDS00019">
    <property type="entry name" value="Glutathione_Transferase_(cytos"/>
    <property type="match status" value="1"/>
</dbReference>
<dbReference type="InterPro" id="IPR040079">
    <property type="entry name" value="Glutathione_S-Trfase"/>
</dbReference>
<evidence type="ECO:0000313" key="5">
    <source>
        <dbReference type="Proteomes" id="UP000015102"/>
    </source>
</evidence>
<proteinExistence type="predicted"/>
<evidence type="ECO:0000313" key="4">
    <source>
        <dbReference type="EnsemblMetazoa" id="MESCA008943-PA"/>
    </source>
</evidence>
<dbReference type="FunFam" id="1.20.1050.10:FF:000007">
    <property type="entry name" value="Glutathione S-transferase 1-1"/>
    <property type="match status" value="1"/>
</dbReference>
<dbReference type="Proteomes" id="UP000015102">
    <property type="component" value="Unassembled WGS sequence"/>
</dbReference>
<dbReference type="PANTHER" id="PTHR43969">
    <property type="entry name" value="GLUTATHIONE S TRANSFERASE D10, ISOFORM A-RELATED"/>
    <property type="match status" value="1"/>
</dbReference>
<dbReference type="GO" id="GO:0004364">
    <property type="term" value="F:glutathione transferase activity"/>
    <property type="evidence" value="ECO:0007669"/>
    <property type="project" value="TreeGrafter"/>
</dbReference>
<dbReference type="HOGENOM" id="CLU_011226_2_1_1"/>
<evidence type="ECO:0000256" key="1">
    <source>
        <dbReference type="ARBA" id="ARBA00011738"/>
    </source>
</evidence>
<sequence length="220" mass="25409">MPVELYYELGSPPCAAVYMTAKALELDIDLKEMDLLAGDQLKPEFLAINPQHCVPTIVDDELTIWESRPIMIYLFEKYAKDDKKYLYPEDPEKRALINQRMFFDVGTFYQKIIDYYFLPVFIKAEQKETDFHRLVEIVSFINFFLAGEKFVAGNTLTLADISLYATTMCLKSCGFDISKYSNVEQWFNHVDSIIPGAEENRKAGEIFKQFLANGNNDITE</sequence>
<reference evidence="5" key="1">
    <citation type="submission" date="2013-02" db="EMBL/GenBank/DDBJ databases">
        <authorList>
            <person name="Hughes D."/>
        </authorList>
    </citation>
    <scope>NUCLEOTIDE SEQUENCE</scope>
    <source>
        <strain>Durham</strain>
        <strain evidence="5">NC isolate 2 -- Noor lab</strain>
    </source>
</reference>
<evidence type="ECO:0000259" key="2">
    <source>
        <dbReference type="PROSITE" id="PS50404"/>
    </source>
</evidence>
<dbReference type="CDD" id="cd03177">
    <property type="entry name" value="GST_C_Delta_Epsilon"/>
    <property type="match status" value="1"/>
</dbReference>
<dbReference type="InterPro" id="IPR010987">
    <property type="entry name" value="Glutathione-S-Trfase_C-like"/>
</dbReference>
<reference evidence="4" key="2">
    <citation type="submission" date="2015-06" db="UniProtKB">
        <authorList>
            <consortium name="EnsemblMetazoa"/>
        </authorList>
    </citation>
    <scope>IDENTIFICATION</scope>
</reference>
<dbReference type="SFLD" id="SFLDG00358">
    <property type="entry name" value="Main_(cytGST)"/>
    <property type="match status" value="1"/>
</dbReference>
<dbReference type="InterPro" id="IPR004045">
    <property type="entry name" value="Glutathione_S-Trfase_N"/>
</dbReference>
<dbReference type="PROSITE" id="PS50404">
    <property type="entry name" value="GST_NTER"/>
    <property type="match status" value="1"/>
</dbReference>
<dbReference type="SUPFAM" id="SSF52833">
    <property type="entry name" value="Thioredoxin-like"/>
    <property type="match status" value="1"/>
</dbReference>
<feature type="domain" description="GST C-terminal" evidence="3">
    <location>
        <begin position="90"/>
        <end position="210"/>
    </location>
</feature>
<organism evidence="4 5">
    <name type="scientific">Megaselia scalaris</name>
    <name type="common">Humpbacked fly</name>
    <name type="synonym">Phora scalaris</name>
    <dbReference type="NCBI Taxonomy" id="36166"/>
    <lineage>
        <taxon>Eukaryota</taxon>
        <taxon>Metazoa</taxon>
        <taxon>Ecdysozoa</taxon>
        <taxon>Arthropoda</taxon>
        <taxon>Hexapoda</taxon>
        <taxon>Insecta</taxon>
        <taxon>Pterygota</taxon>
        <taxon>Neoptera</taxon>
        <taxon>Endopterygota</taxon>
        <taxon>Diptera</taxon>
        <taxon>Brachycera</taxon>
        <taxon>Muscomorpha</taxon>
        <taxon>Platypezoidea</taxon>
        <taxon>Phoridae</taxon>
        <taxon>Megaseliini</taxon>
        <taxon>Megaselia</taxon>
    </lineage>
</organism>
<dbReference type="PANTHER" id="PTHR43969:SF9">
    <property type="entry name" value="GLUTATHIONE S TRANSFERASE D10, ISOFORM A-RELATED"/>
    <property type="match status" value="1"/>
</dbReference>
<dbReference type="CDD" id="cd03045">
    <property type="entry name" value="GST_N_Delta_Epsilon"/>
    <property type="match status" value="1"/>
</dbReference>
<evidence type="ECO:0000259" key="3">
    <source>
        <dbReference type="PROSITE" id="PS50405"/>
    </source>
</evidence>
<dbReference type="Gene3D" id="3.40.30.10">
    <property type="entry name" value="Glutaredoxin"/>
    <property type="match status" value="1"/>
</dbReference>
<dbReference type="EMBL" id="CAQQ02387877">
    <property type="status" value="NOT_ANNOTATED_CDS"/>
    <property type="molecule type" value="Genomic_DNA"/>
</dbReference>
<dbReference type="GO" id="GO:0006749">
    <property type="term" value="P:glutathione metabolic process"/>
    <property type="evidence" value="ECO:0007669"/>
    <property type="project" value="TreeGrafter"/>
</dbReference>
<keyword evidence="5" id="KW-1185">Reference proteome</keyword>
<dbReference type="Pfam" id="PF13417">
    <property type="entry name" value="GST_N_3"/>
    <property type="match status" value="1"/>
</dbReference>
<dbReference type="AlphaFoldDB" id="T1GYL1"/>
<comment type="subunit">
    <text evidence="1">Homodimer.</text>
</comment>
<dbReference type="PROSITE" id="PS50405">
    <property type="entry name" value="GST_CTER"/>
    <property type="match status" value="1"/>
</dbReference>
<dbReference type="SFLD" id="SFLDG01153">
    <property type="entry name" value="Main.4:_Theta-like"/>
    <property type="match status" value="1"/>
</dbReference>
<dbReference type="EnsemblMetazoa" id="MESCA008943-RA">
    <property type="protein sequence ID" value="MESCA008943-PA"/>
    <property type="gene ID" value="MESCA008943"/>
</dbReference>
<dbReference type="Pfam" id="PF00043">
    <property type="entry name" value="GST_C"/>
    <property type="match status" value="1"/>
</dbReference>
<feature type="domain" description="GST N-terminal" evidence="2">
    <location>
        <begin position="1"/>
        <end position="82"/>
    </location>
</feature>
<dbReference type="FunFam" id="3.40.30.10:FF:000034">
    <property type="entry name" value="glutathione S-transferase 1"/>
    <property type="match status" value="1"/>
</dbReference>
<dbReference type="InterPro" id="IPR036282">
    <property type="entry name" value="Glutathione-S-Trfase_C_sf"/>
</dbReference>
<protein>
    <submittedName>
        <fullName evidence="4">Uncharacterized protein</fullName>
    </submittedName>
</protein>